<dbReference type="FunFam" id="3.30.160.60:FF:002343">
    <property type="entry name" value="Zinc finger protein 33A"/>
    <property type="match status" value="1"/>
</dbReference>
<evidence type="ECO:0000256" key="2">
    <source>
        <dbReference type="ARBA" id="ARBA00022723"/>
    </source>
</evidence>
<evidence type="ECO:0000256" key="7">
    <source>
        <dbReference type="ARBA" id="ARBA00023242"/>
    </source>
</evidence>
<dbReference type="FunFam" id="3.30.160.60:FF:000176">
    <property type="entry name" value="zinc finger protein 70"/>
    <property type="match status" value="1"/>
</dbReference>
<evidence type="ECO:0000256" key="6">
    <source>
        <dbReference type="ARBA" id="ARBA00023125"/>
    </source>
</evidence>
<feature type="domain" description="C2H2-type" evidence="10">
    <location>
        <begin position="822"/>
        <end position="849"/>
    </location>
</feature>
<dbReference type="Pfam" id="PF00096">
    <property type="entry name" value="zf-C2H2"/>
    <property type="match status" value="5"/>
</dbReference>
<dbReference type="PROSITE" id="PS00028">
    <property type="entry name" value="ZINC_FINGER_C2H2_1"/>
    <property type="match status" value="8"/>
</dbReference>
<dbReference type="InterPro" id="IPR036236">
    <property type="entry name" value="Znf_C2H2_sf"/>
</dbReference>
<feature type="compositionally biased region" description="Polar residues" evidence="9">
    <location>
        <begin position="317"/>
        <end position="330"/>
    </location>
</feature>
<dbReference type="SMART" id="SM00355">
    <property type="entry name" value="ZnF_C2H2"/>
    <property type="match status" value="8"/>
</dbReference>
<dbReference type="PANTHER" id="PTHR24394:SF29">
    <property type="entry name" value="MYONEURIN"/>
    <property type="match status" value="1"/>
</dbReference>
<evidence type="ECO:0000256" key="1">
    <source>
        <dbReference type="ARBA" id="ARBA00004123"/>
    </source>
</evidence>
<keyword evidence="7" id="KW-0539">Nucleus</keyword>
<evidence type="ECO:0000256" key="4">
    <source>
        <dbReference type="ARBA" id="ARBA00022771"/>
    </source>
</evidence>
<evidence type="ECO:0000313" key="12">
    <source>
        <dbReference type="Proteomes" id="UP001283361"/>
    </source>
</evidence>
<dbReference type="PROSITE" id="PS50157">
    <property type="entry name" value="ZINC_FINGER_C2H2_2"/>
    <property type="match status" value="8"/>
</dbReference>
<comment type="caution">
    <text evidence="11">The sequence shown here is derived from an EMBL/GenBank/DDBJ whole genome shotgun (WGS) entry which is preliminary data.</text>
</comment>
<feature type="compositionally biased region" description="Polar residues" evidence="9">
    <location>
        <begin position="622"/>
        <end position="632"/>
    </location>
</feature>
<feature type="domain" description="C2H2-type" evidence="10">
    <location>
        <begin position="682"/>
        <end position="709"/>
    </location>
</feature>
<name>A0AAE0XYA8_9GAST</name>
<dbReference type="AlphaFoldDB" id="A0AAE0XYA8"/>
<accession>A0AAE0XYA8</accession>
<dbReference type="FunFam" id="3.30.160.60:FF:000630">
    <property type="entry name" value="Zinc finger protein 180"/>
    <property type="match status" value="1"/>
</dbReference>
<evidence type="ECO:0000259" key="10">
    <source>
        <dbReference type="PROSITE" id="PS50157"/>
    </source>
</evidence>
<gene>
    <name evidence="11" type="ORF">RRG08_018655</name>
</gene>
<proteinExistence type="predicted"/>
<evidence type="ECO:0000256" key="9">
    <source>
        <dbReference type="SAM" id="MobiDB-lite"/>
    </source>
</evidence>
<feature type="region of interest" description="Disordered" evidence="9">
    <location>
        <begin position="363"/>
        <end position="397"/>
    </location>
</feature>
<evidence type="ECO:0000256" key="5">
    <source>
        <dbReference type="ARBA" id="ARBA00022833"/>
    </source>
</evidence>
<dbReference type="EMBL" id="JAWDGP010007318">
    <property type="protein sequence ID" value="KAK3726212.1"/>
    <property type="molecule type" value="Genomic_DNA"/>
</dbReference>
<comment type="subcellular location">
    <subcellularLocation>
        <location evidence="1">Nucleus</location>
    </subcellularLocation>
</comment>
<dbReference type="PANTHER" id="PTHR24394">
    <property type="entry name" value="ZINC FINGER PROTEIN"/>
    <property type="match status" value="1"/>
</dbReference>
<feature type="region of interest" description="Disordered" evidence="9">
    <location>
        <begin position="317"/>
        <end position="336"/>
    </location>
</feature>
<evidence type="ECO:0000256" key="3">
    <source>
        <dbReference type="ARBA" id="ARBA00022737"/>
    </source>
</evidence>
<feature type="domain" description="C2H2-type" evidence="10">
    <location>
        <begin position="850"/>
        <end position="877"/>
    </location>
</feature>
<feature type="domain" description="C2H2-type" evidence="10">
    <location>
        <begin position="738"/>
        <end position="765"/>
    </location>
</feature>
<dbReference type="Gene3D" id="3.30.160.60">
    <property type="entry name" value="Classic Zinc Finger"/>
    <property type="match status" value="7"/>
</dbReference>
<feature type="compositionally biased region" description="Polar residues" evidence="9">
    <location>
        <begin position="363"/>
        <end position="380"/>
    </location>
</feature>
<feature type="compositionally biased region" description="Low complexity" evidence="9">
    <location>
        <begin position="381"/>
        <end position="394"/>
    </location>
</feature>
<feature type="region of interest" description="Disordered" evidence="9">
    <location>
        <begin position="651"/>
        <end position="676"/>
    </location>
</feature>
<keyword evidence="3" id="KW-0677">Repeat</keyword>
<keyword evidence="12" id="KW-1185">Reference proteome</keyword>
<keyword evidence="4 8" id="KW-0863">Zinc-finger</keyword>
<dbReference type="GO" id="GO:0008270">
    <property type="term" value="F:zinc ion binding"/>
    <property type="evidence" value="ECO:0007669"/>
    <property type="project" value="UniProtKB-KW"/>
</dbReference>
<keyword evidence="6" id="KW-0238">DNA-binding</keyword>
<reference evidence="11" key="1">
    <citation type="journal article" date="2023" name="G3 (Bethesda)">
        <title>A reference genome for the long-term kleptoplast-retaining sea slug Elysia crispata morphotype clarki.</title>
        <authorList>
            <person name="Eastman K.E."/>
            <person name="Pendleton A.L."/>
            <person name="Shaikh M.A."/>
            <person name="Suttiyut T."/>
            <person name="Ogas R."/>
            <person name="Tomko P."/>
            <person name="Gavelis G."/>
            <person name="Widhalm J.R."/>
            <person name="Wisecaver J.H."/>
        </authorList>
    </citation>
    <scope>NUCLEOTIDE SEQUENCE</scope>
    <source>
        <strain evidence="11">ECLA1</strain>
    </source>
</reference>
<feature type="domain" description="C2H2-type" evidence="10">
    <location>
        <begin position="766"/>
        <end position="793"/>
    </location>
</feature>
<dbReference type="Proteomes" id="UP001283361">
    <property type="component" value="Unassembled WGS sequence"/>
</dbReference>
<dbReference type="InterPro" id="IPR013087">
    <property type="entry name" value="Znf_C2H2_type"/>
</dbReference>
<evidence type="ECO:0000313" key="11">
    <source>
        <dbReference type="EMBL" id="KAK3726212.1"/>
    </source>
</evidence>
<dbReference type="FunFam" id="3.30.160.60:FF:000065">
    <property type="entry name" value="B-cell CLL/lymphoma 6, member B"/>
    <property type="match status" value="1"/>
</dbReference>
<keyword evidence="2" id="KW-0479">Metal-binding</keyword>
<feature type="domain" description="C2H2-type" evidence="10">
    <location>
        <begin position="878"/>
        <end position="905"/>
    </location>
</feature>
<dbReference type="GO" id="GO:0000981">
    <property type="term" value="F:DNA-binding transcription factor activity, RNA polymerase II-specific"/>
    <property type="evidence" value="ECO:0007669"/>
    <property type="project" value="TreeGrafter"/>
</dbReference>
<dbReference type="SUPFAM" id="SSF57667">
    <property type="entry name" value="beta-beta-alpha zinc fingers"/>
    <property type="match status" value="5"/>
</dbReference>
<dbReference type="GO" id="GO:0005634">
    <property type="term" value="C:nucleus"/>
    <property type="evidence" value="ECO:0007669"/>
    <property type="project" value="UniProtKB-SubCell"/>
</dbReference>
<dbReference type="GO" id="GO:0003677">
    <property type="term" value="F:DNA binding"/>
    <property type="evidence" value="ECO:0007669"/>
    <property type="project" value="UniProtKB-KW"/>
</dbReference>
<feature type="domain" description="C2H2-type" evidence="10">
    <location>
        <begin position="710"/>
        <end position="737"/>
    </location>
</feature>
<feature type="region of interest" description="Disordered" evidence="9">
    <location>
        <begin position="413"/>
        <end position="460"/>
    </location>
</feature>
<feature type="compositionally biased region" description="Polar residues" evidence="9">
    <location>
        <begin position="414"/>
        <end position="448"/>
    </location>
</feature>
<sequence length="1057" mass="118271">MDDSATSAEAVRKFKSQISKCLPLLGFLSNTGKEDVWRFWKTISAAVKIALNGKGNIIQTPKRQRKVSVRDMDSELEQKRLQELDQKAISIYVPLKSSKDGMMKYRILKFANQTKIADYFEEVHCVDSEEKKVMRVANVEDVRSDNDDDENSENADACVKSLQPSILNLISAGEKDDSTDGLKSVANFLKGFSSKPVTQSASEREICSGEPNSLLALNDSRPQGSTKKIWPIGRPTTRSAAGAKSYSALKAVKSKLISCEIPSNGKFSYASPQKEMDKDRVVLQHDIYGSQRNFENSKNNIQSVSAANPILQVQQENIDTKLENSSQNVTGDKRSEMVSTDTVSHIVSSELPAYEIQMNNELQSSGEGTVDSSVNEPLNKTATSSSSGHQQTQSRNASDIETIISALEEELKKSSPNVTGISANAQANQRPTSTPTNQVNSHSPTSNTPEKRKRSQALSDMDISEAQIISTTDMNDIQAPYLKLQTSVDQQARLTNTFGLSDNIEAAEQHLNVTSNQGTTDAEETVQTVNLHDGPIRVAAYLDEMGRPIHTETGQVTTLVNESGQPVQILHDQEIVEVEGSIDNIIWACDGEVQIMQQLQQQEEYVQNQEVVSEHQEMDTNELAQGSAESQPVQAHYDVVEYEVLSDKRLKRGRKRKAKNDSRQAGEEEDSNGNSNSELLERTCPICHRVLNYASSMKAHMRIHTGARPYSCGQCDRTFTTKANRDRHEATHVGLKPFKCTECHKSFTEKRSLKIHMRSHTGERPYVCETCGQGFAQNCTLQVHKALHTDRRAHLCDLCGKAFRQKNQLEVHVKRHKRQAAYPCMHCETRCYTKGDLMRHMVKHTGERPYRCQLCPRAFTRKQYLVDHENQHYNRKPYRCSECGICFHDMGSFHRHLRKHKSAKDETKQVTAKLSHKLPILNTDVVHKMLGTAKPGQMLKLEDNSDAVVKEVTSDSDGSTVYHITFLNIANNSTATTSLSCNQQQSTQDIQPQSSHEVTEADLVTLSQDAIIKIEDTDNFSEDHTRFDSTHELRETEVSVTPKVENIAGNCEDFVKS</sequence>
<organism evidence="11 12">
    <name type="scientific">Elysia crispata</name>
    <name type="common">lettuce slug</name>
    <dbReference type="NCBI Taxonomy" id="231223"/>
    <lineage>
        <taxon>Eukaryota</taxon>
        <taxon>Metazoa</taxon>
        <taxon>Spiralia</taxon>
        <taxon>Lophotrochozoa</taxon>
        <taxon>Mollusca</taxon>
        <taxon>Gastropoda</taxon>
        <taxon>Heterobranchia</taxon>
        <taxon>Euthyneura</taxon>
        <taxon>Panpulmonata</taxon>
        <taxon>Sacoglossa</taxon>
        <taxon>Placobranchoidea</taxon>
        <taxon>Plakobranchidae</taxon>
        <taxon>Elysia</taxon>
    </lineage>
</organism>
<evidence type="ECO:0000256" key="8">
    <source>
        <dbReference type="PROSITE-ProRule" id="PRU00042"/>
    </source>
</evidence>
<feature type="domain" description="C2H2-type" evidence="10">
    <location>
        <begin position="794"/>
        <end position="821"/>
    </location>
</feature>
<keyword evidence="5" id="KW-0862">Zinc</keyword>
<feature type="region of interest" description="Disordered" evidence="9">
    <location>
        <begin position="610"/>
        <end position="632"/>
    </location>
</feature>
<protein>
    <recommendedName>
        <fullName evidence="10">C2H2-type domain-containing protein</fullName>
    </recommendedName>
</protein>